<protein>
    <submittedName>
        <fullName evidence="1">Schlafen family member 11</fullName>
    </submittedName>
</protein>
<reference evidence="1" key="1">
    <citation type="submission" date="2020-11" db="EMBL/GenBank/DDBJ databases">
        <authorList>
            <person name="Davenport K.M."/>
            <person name="Bickhart D.M."/>
            <person name="Smith T.P.L."/>
            <person name="Murdoch B.M."/>
            <person name="Rosen B.D."/>
        </authorList>
    </citation>
    <scope>NUCLEOTIDE SEQUENCE [LARGE SCALE GENOMIC DNA]</scope>
    <source>
        <strain evidence="1">OAR_USU_Benz2616</strain>
    </source>
</reference>
<name>A0AC11EAI7_SHEEP</name>
<accession>A0AC11EAI7</accession>
<reference evidence="1" key="2">
    <citation type="submission" date="2025-08" db="UniProtKB">
        <authorList>
            <consortium name="Ensembl"/>
        </authorList>
    </citation>
    <scope>IDENTIFICATION</scope>
</reference>
<reference evidence="1" key="3">
    <citation type="submission" date="2025-09" db="UniProtKB">
        <authorList>
            <consortium name="Ensembl"/>
        </authorList>
    </citation>
    <scope>IDENTIFICATION</scope>
</reference>
<gene>
    <name evidence="1" type="primary">SLFN11</name>
</gene>
<organism evidence="1">
    <name type="scientific">Ovis aries</name>
    <name type="common">Sheep</name>
    <dbReference type="NCBI Taxonomy" id="9940"/>
    <lineage>
        <taxon>Eukaryota</taxon>
        <taxon>Metazoa</taxon>
        <taxon>Chordata</taxon>
        <taxon>Craniata</taxon>
        <taxon>Vertebrata</taxon>
        <taxon>Euteleostomi</taxon>
        <taxon>Mammalia</taxon>
        <taxon>Eutheria</taxon>
        <taxon>Laurasiatheria</taxon>
        <taxon>Artiodactyla</taxon>
        <taxon>Ruminantia</taxon>
        <taxon>Pecora</taxon>
        <taxon>Bovidae</taxon>
        <taxon>Caprinae</taxon>
        <taxon>Ovis</taxon>
    </lineage>
</organism>
<proteinExistence type="predicted"/>
<evidence type="ECO:0000313" key="1">
    <source>
        <dbReference type="Ensembl" id="ENSOARP00020056048.1"/>
    </source>
</evidence>
<dbReference type="Ensembl" id="ENSOART00020030632.2">
    <property type="protein sequence ID" value="ENSOARP00020056048.1"/>
    <property type="gene ID" value="ENSOARG00020019896.2"/>
</dbReference>
<sequence length="950" mass="107525">MFQVHQLGTCQTLNPHLLPPERAEHQASVLISTPDLAVRPGLLCNVQSLCRINMERHYSRLVVESSYSDLVINVGRVTLGESNRKRLQKVQREKEKMKVSQAACALLNSGGGVIQLEMANNDENLVEMGLDLEEALRTLILFSNLQAFFETKQQGSCYYIFVKSWSSDTLLENTSVKPRICSLSSSLYCRSGTSVFLMDSGKAFHFLKTKKTNAKRTSGKEPFGEIFKVIHPDLRDVDPTYCVFQKDHFEHGEVMPFPESQFIEFKQFATKHIEKYTKDTILEYIPAFANTEGGYLVIGVDDKSRKVLGCAKENVDRDSLKKKIEEAIQKLSCVHFCQSQCQIDFTVKILDVLAKGELYGYACVIGVKRFCGAVFSGVPSSWMVKGNDVCSLTTEEWLSMMMDTDPDLTELCKDFESQLSLSNSPPQSRPVYSKKGLKHKKELQQLLFPVTSEGLKYTPESLQEELFSQNEGLKELMKRQIDRVSQGILILSTSWAVDLNLEEKQGVICDALLIAQNKPPILYTILREQDAEGRSYCTRTAFALKQKLVNVGGYTGNLCITTKVLHLSPESSAQSSAGSGSVIDYPSSYHLADIQQMEALLQSLVIVLLGFRSLLSDQLGCEVLNLLTAKQYKIFSKNLRKSKELFIHGLPGSGKTIMAIKIMEKIRNTFHCETNEILYICENQPLRNFIRGKNICQAVTRKSFMKHDFSYIQHIIIDEAQNFRTEDGDWYRKAKTITQRDVDCPRILWIFLDYFQTSHVEHIGLPVLSAQYPREKLTRVVRNAGQIAGYIQYILQKVRKNPPCNIPHEPLKMCLEAKWARDVQGTLNIKNLTLNAIVMHVADTCKLLFERGYSPKDVAVLVSTTKDVEKYRQKLLQAMRSKGIECLTNESDVGGDHMVLDSVRRFSGLERSIVFGIHPSTVEPAISYNILVCLASRANQQLHILWQRDV</sequence>